<dbReference type="Proteomes" id="UP001585018">
    <property type="component" value="Unassembled WGS sequence"/>
</dbReference>
<comment type="caution">
    <text evidence="1">The sequence shown here is derived from an EMBL/GenBank/DDBJ whole genome shotgun (WGS) entry which is preliminary data.</text>
</comment>
<proteinExistence type="predicted"/>
<keyword evidence="2" id="KW-1185">Reference proteome</keyword>
<evidence type="ECO:0000313" key="2">
    <source>
        <dbReference type="Proteomes" id="UP001585018"/>
    </source>
</evidence>
<gene>
    <name evidence="1" type="ORF">VSS30_31000</name>
</gene>
<reference evidence="1 2" key="1">
    <citation type="submission" date="2024-01" db="EMBL/GenBank/DDBJ databases">
        <title>Genome mining of biosynthetic gene clusters to explore secondary metabolites of Streptomyces sp.</title>
        <authorList>
            <person name="Baig A."/>
            <person name="Ajitkumar Shintre N."/>
            <person name="Kumar H."/>
            <person name="Anbarasu A."/>
            <person name="Ramaiah S."/>
        </authorList>
    </citation>
    <scope>NUCLEOTIDE SEQUENCE [LARGE SCALE GENOMIC DNA]</scope>
    <source>
        <strain evidence="1 2">A03</strain>
    </source>
</reference>
<protein>
    <submittedName>
        <fullName evidence="1">Uncharacterized protein</fullName>
    </submittedName>
</protein>
<sequence>MSDWKWDYNPSEEYLTAGLPVGVVAEVERIATEIAALGRDAEGAGSRPEPPGGYLKKAIPSSGMSSGRAFAQRSTSSGVTTFFRCADM</sequence>
<accession>A0ABV5DL51</accession>
<name>A0ABV5DL51_9ACTN</name>
<dbReference type="EMBL" id="JAYMRR010000024">
    <property type="protein sequence ID" value="MFB8753260.1"/>
    <property type="molecule type" value="Genomic_DNA"/>
</dbReference>
<evidence type="ECO:0000313" key="1">
    <source>
        <dbReference type="EMBL" id="MFB8753260.1"/>
    </source>
</evidence>
<organism evidence="1 2">
    <name type="scientific">Streptomyces parvulus</name>
    <dbReference type="NCBI Taxonomy" id="146923"/>
    <lineage>
        <taxon>Bacteria</taxon>
        <taxon>Bacillati</taxon>
        <taxon>Actinomycetota</taxon>
        <taxon>Actinomycetes</taxon>
        <taxon>Kitasatosporales</taxon>
        <taxon>Streptomycetaceae</taxon>
        <taxon>Streptomyces</taxon>
    </lineage>
</organism>
<dbReference type="RefSeq" id="WP_230072233.1">
    <property type="nucleotide sequence ID" value="NZ_JAJJMU010000024.1"/>
</dbReference>